<feature type="domain" description="Flagellar hook protein FlgE/F/G-like D1" evidence="5">
    <location>
        <begin position="96"/>
        <end position="147"/>
    </location>
</feature>
<sequence length="255" mass="28318">MIRGLYTAVSGLITQEAKQDVITNNLANANTTGYKADDIAVKQFREVLLQNYDGGNGSKPVRQELGSISLGSRIDETKTYFTQGMLNQTNKDMDFAIDGRGFFSVQRGNNTYYTRDGHFHVNAQGYLVNDSGDRVLGRNSTTGAVEPIIVNNGKIKSDDNNNVFVNDRLAYTFNTADFQDYNALKKVGDNLYEGQAPINGNVHVKQGFIEKSNVNIVNEMVNMMTVMRSFETNQKMVQIIDETLNKAANEVGSVR</sequence>
<dbReference type="STRING" id="1121298.SAMN05444401_1122"/>
<dbReference type="GO" id="GO:0071978">
    <property type="term" value="P:bacterial-type flagellum-dependent swarming motility"/>
    <property type="evidence" value="ECO:0007669"/>
    <property type="project" value="TreeGrafter"/>
</dbReference>
<dbReference type="InterPro" id="IPR019776">
    <property type="entry name" value="Flagellar_basal_body_rod_CS"/>
</dbReference>
<dbReference type="Pfam" id="PF06429">
    <property type="entry name" value="Flg_bbr_C"/>
    <property type="match status" value="1"/>
</dbReference>
<dbReference type="InterPro" id="IPR053967">
    <property type="entry name" value="LlgE_F_G-like_D1"/>
</dbReference>
<comment type="subcellular location">
    <subcellularLocation>
        <location evidence="2">Bacterial flagellum basal body</location>
    </subcellularLocation>
</comment>
<dbReference type="PROSITE" id="PS00588">
    <property type="entry name" value="FLAGELLA_BB_ROD"/>
    <property type="match status" value="1"/>
</dbReference>
<evidence type="ECO:0000259" key="4">
    <source>
        <dbReference type="Pfam" id="PF06429"/>
    </source>
</evidence>
<keyword evidence="6" id="KW-0969">Cilium</keyword>
<dbReference type="Proteomes" id="UP000184080">
    <property type="component" value="Unassembled WGS sequence"/>
</dbReference>
<evidence type="ECO:0000259" key="5">
    <source>
        <dbReference type="Pfam" id="PF22692"/>
    </source>
</evidence>
<dbReference type="Pfam" id="PF00460">
    <property type="entry name" value="Flg_bb_rod"/>
    <property type="match status" value="1"/>
</dbReference>
<evidence type="ECO:0000313" key="6">
    <source>
        <dbReference type="EMBL" id="SHI60355.1"/>
    </source>
</evidence>
<dbReference type="InterPro" id="IPR037925">
    <property type="entry name" value="FlgE/F/G-like"/>
</dbReference>
<keyword evidence="6" id="KW-0282">Flagellum</keyword>
<dbReference type="PANTHER" id="PTHR30435:SF19">
    <property type="entry name" value="FLAGELLAR BASAL-BODY ROD PROTEIN FLGG"/>
    <property type="match status" value="1"/>
</dbReference>
<dbReference type="InterPro" id="IPR010930">
    <property type="entry name" value="Flg_bb/hook_C_dom"/>
</dbReference>
<dbReference type="AlphaFoldDB" id="A0A1M6CH49"/>
<reference evidence="6 7" key="1">
    <citation type="submission" date="2016-11" db="EMBL/GenBank/DDBJ databases">
        <authorList>
            <person name="Jaros S."/>
            <person name="Januszkiewicz K."/>
            <person name="Wedrychowicz H."/>
        </authorList>
    </citation>
    <scope>NUCLEOTIDE SEQUENCE [LARGE SCALE GENOMIC DNA]</scope>
    <source>
        <strain evidence="6 7">DSM 21864</strain>
    </source>
</reference>
<dbReference type="OrthoDB" id="9800375at2"/>
<dbReference type="NCBIfam" id="TIGR03506">
    <property type="entry name" value="FlgEFG_subfam"/>
    <property type="match status" value="1"/>
</dbReference>
<accession>A0A1M6CH49</accession>
<keyword evidence="2" id="KW-0975">Bacterial flagellum</keyword>
<proteinExistence type="inferred from homology"/>
<protein>
    <submittedName>
        <fullName evidence="6">Flagellar basal-body rod protein FlgG</fullName>
    </submittedName>
</protein>
<dbReference type="Pfam" id="PF22692">
    <property type="entry name" value="LlgE_F_G_D1"/>
    <property type="match status" value="1"/>
</dbReference>
<name>A0A1M6CH49_9CLOT</name>
<dbReference type="EMBL" id="FQZO01000001">
    <property type="protein sequence ID" value="SHI60355.1"/>
    <property type="molecule type" value="Genomic_DNA"/>
</dbReference>
<keyword evidence="7" id="KW-1185">Reference proteome</keyword>
<organism evidence="6 7">
    <name type="scientific">Clostridium amylolyticum</name>
    <dbReference type="NCBI Taxonomy" id="1121298"/>
    <lineage>
        <taxon>Bacteria</taxon>
        <taxon>Bacillati</taxon>
        <taxon>Bacillota</taxon>
        <taxon>Clostridia</taxon>
        <taxon>Eubacteriales</taxon>
        <taxon>Clostridiaceae</taxon>
        <taxon>Clostridium</taxon>
    </lineage>
</organism>
<evidence type="ECO:0000256" key="1">
    <source>
        <dbReference type="ARBA" id="ARBA00009677"/>
    </source>
</evidence>
<dbReference type="SUPFAM" id="SSF117143">
    <property type="entry name" value="Flagellar hook protein flgE"/>
    <property type="match status" value="1"/>
</dbReference>
<dbReference type="PANTHER" id="PTHR30435">
    <property type="entry name" value="FLAGELLAR PROTEIN"/>
    <property type="match status" value="1"/>
</dbReference>
<feature type="domain" description="Flagellar basal body rod protein N-terminal" evidence="3">
    <location>
        <begin position="5"/>
        <end position="35"/>
    </location>
</feature>
<comment type="similarity">
    <text evidence="1 2">Belongs to the flagella basal body rod proteins family.</text>
</comment>
<dbReference type="InterPro" id="IPR001444">
    <property type="entry name" value="Flag_bb_rod_N"/>
</dbReference>
<dbReference type="InterPro" id="IPR020013">
    <property type="entry name" value="Flagellar_FlgE/F/G"/>
</dbReference>
<evidence type="ECO:0000259" key="3">
    <source>
        <dbReference type="Pfam" id="PF00460"/>
    </source>
</evidence>
<evidence type="ECO:0000313" key="7">
    <source>
        <dbReference type="Proteomes" id="UP000184080"/>
    </source>
</evidence>
<keyword evidence="6" id="KW-0966">Cell projection</keyword>
<feature type="domain" description="Flagellar basal-body/hook protein C-terminal" evidence="4">
    <location>
        <begin position="205"/>
        <end position="249"/>
    </location>
</feature>
<dbReference type="GO" id="GO:0009425">
    <property type="term" value="C:bacterial-type flagellum basal body"/>
    <property type="evidence" value="ECO:0007669"/>
    <property type="project" value="UniProtKB-SubCell"/>
</dbReference>
<gene>
    <name evidence="6" type="ORF">SAMN05444401_1122</name>
</gene>
<dbReference type="RefSeq" id="WP_073004427.1">
    <property type="nucleotide sequence ID" value="NZ_FQZO01000001.1"/>
</dbReference>
<evidence type="ECO:0000256" key="2">
    <source>
        <dbReference type="RuleBase" id="RU362116"/>
    </source>
</evidence>